<dbReference type="Gene3D" id="3.40.50.720">
    <property type="entry name" value="NAD(P)-binding Rossmann-like Domain"/>
    <property type="match status" value="1"/>
</dbReference>
<dbReference type="InterPro" id="IPR050259">
    <property type="entry name" value="SDR"/>
</dbReference>
<reference evidence="3" key="1">
    <citation type="journal article" date="2019" name="Int. J. Syst. Evol. Microbiol.">
        <title>The Global Catalogue of Microorganisms (GCM) 10K type strain sequencing project: providing services to taxonomists for standard genome sequencing and annotation.</title>
        <authorList>
            <consortium name="The Broad Institute Genomics Platform"/>
            <consortium name="The Broad Institute Genome Sequencing Center for Infectious Disease"/>
            <person name="Wu L."/>
            <person name="Ma J."/>
        </authorList>
    </citation>
    <scope>NUCLEOTIDE SEQUENCE [LARGE SCALE GENOMIC DNA]</scope>
    <source>
        <strain evidence="3">CGMCC 4.7466</strain>
    </source>
</reference>
<gene>
    <name evidence="2" type="ORF">ACFPFU_09995</name>
</gene>
<evidence type="ECO:0000313" key="3">
    <source>
        <dbReference type="Proteomes" id="UP001595818"/>
    </source>
</evidence>
<dbReference type="PRINTS" id="PR00081">
    <property type="entry name" value="GDHRDH"/>
</dbReference>
<comment type="similarity">
    <text evidence="1">Belongs to the short-chain dehydrogenases/reductases (SDR) family.</text>
</comment>
<dbReference type="Pfam" id="PF00106">
    <property type="entry name" value="adh_short"/>
    <property type="match status" value="1"/>
</dbReference>
<evidence type="ECO:0000313" key="2">
    <source>
        <dbReference type="EMBL" id="MFC4872020.1"/>
    </source>
</evidence>
<dbReference type="RefSeq" id="WP_377064035.1">
    <property type="nucleotide sequence ID" value="NZ_JBHSJJ010000004.1"/>
</dbReference>
<sequence length="264" mass="29030">MDLQLGGKKALVTGSTAGIGFAIALELCREGAVVTLTGRTEERINEAIEHIKSQVPNAHINGYAVDFGKKDEVEGLIRALPLLDILINNVGIFEPKAFEEILDEDWYRFFEINVMSGIRLSRHYFPKMMQQDQGRILFISSESGIQIPDEMIHYGMTKSAQLSVSRGLAELTKGSNVTVNCVLPGPTKSEGVTAFVEKIAQRENKSTEDIEKDFFKEERPTSLLQRFISVEEVAAMAVYLCSPRASATNGAAVRVDGGVVKSMT</sequence>
<accession>A0ABV9T003</accession>
<dbReference type="InterPro" id="IPR002347">
    <property type="entry name" value="SDR_fam"/>
</dbReference>
<dbReference type="GO" id="GO:0016491">
    <property type="term" value="F:oxidoreductase activity"/>
    <property type="evidence" value="ECO:0007669"/>
    <property type="project" value="UniProtKB-KW"/>
</dbReference>
<organism evidence="2 3">
    <name type="scientific">Negadavirga shengliensis</name>
    <dbReference type="NCBI Taxonomy" id="1389218"/>
    <lineage>
        <taxon>Bacteria</taxon>
        <taxon>Pseudomonadati</taxon>
        <taxon>Bacteroidota</taxon>
        <taxon>Cytophagia</taxon>
        <taxon>Cytophagales</taxon>
        <taxon>Cyclobacteriaceae</taxon>
        <taxon>Negadavirga</taxon>
    </lineage>
</organism>
<dbReference type="SUPFAM" id="SSF51735">
    <property type="entry name" value="NAD(P)-binding Rossmann-fold domains"/>
    <property type="match status" value="1"/>
</dbReference>
<dbReference type="CDD" id="cd05233">
    <property type="entry name" value="SDR_c"/>
    <property type="match status" value="1"/>
</dbReference>
<protein>
    <submittedName>
        <fullName evidence="2">SDR family NAD(P)-dependent oxidoreductase</fullName>
        <ecNumber evidence="2">1.1.1.-</ecNumber>
    </submittedName>
</protein>
<proteinExistence type="inferred from homology"/>
<dbReference type="EMBL" id="JBHSJJ010000004">
    <property type="protein sequence ID" value="MFC4872020.1"/>
    <property type="molecule type" value="Genomic_DNA"/>
</dbReference>
<name>A0ABV9T003_9BACT</name>
<evidence type="ECO:0000256" key="1">
    <source>
        <dbReference type="ARBA" id="ARBA00006484"/>
    </source>
</evidence>
<keyword evidence="3" id="KW-1185">Reference proteome</keyword>
<dbReference type="InterPro" id="IPR036291">
    <property type="entry name" value="NAD(P)-bd_dom_sf"/>
</dbReference>
<comment type="caution">
    <text evidence="2">The sequence shown here is derived from an EMBL/GenBank/DDBJ whole genome shotgun (WGS) entry which is preliminary data.</text>
</comment>
<dbReference type="EC" id="1.1.1.-" evidence="2"/>
<dbReference type="PANTHER" id="PTHR42879">
    <property type="entry name" value="3-OXOACYL-(ACYL-CARRIER-PROTEIN) REDUCTASE"/>
    <property type="match status" value="1"/>
</dbReference>
<keyword evidence="2" id="KW-0560">Oxidoreductase</keyword>
<dbReference type="Proteomes" id="UP001595818">
    <property type="component" value="Unassembled WGS sequence"/>
</dbReference>